<dbReference type="PROSITE" id="PS50110">
    <property type="entry name" value="RESPONSE_REGULATORY"/>
    <property type="match status" value="1"/>
</dbReference>
<evidence type="ECO:0000256" key="5">
    <source>
        <dbReference type="ARBA" id="ARBA00022840"/>
    </source>
</evidence>
<evidence type="ECO:0000313" key="14">
    <source>
        <dbReference type="EMBL" id="MBF9235269.1"/>
    </source>
</evidence>
<dbReference type="AlphaFoldDB" id="A0A931BT72"/>
<evidence type="ECO:0000256" key="10">
    <source>
        <dbReference type="ARBA" id="ARBA00023163"/>
    </source>
</evidence>
<dbReference type="InterPro" id="IPR011006">
    <property type="entry name" value="CheY-like_superfamily"/>
</dbReference>
<evidence type="ECO:0000313" key="15">
    <source>
        <dbReference type="Proteomes" id="UP000599312"/>
    </source>
</evidence>
<dbReference type="InterPro" id="IPR025662">
    <property type="entry name" value="Sigma_54_int_dom_ATP-bd_1"/>
</dbReference>
<gene>
    <name evidence="14" type="ORF">I2H38_18000</name>
</gene>
<organism evidence="14 15">
    <name type="scientific">Microvirga alba</name>
    <dbReference type="NCBI Taxonomy" id="2791025"/>
    <lineage>
        <taxon>Bacteria</taxon>
        <taxon>Pseudomonadati</taxon>
        <taxon>Pseudomonadota</taxon>
        <taxon>Alphaproteobacteria</taxon>
        <taxon>Hyphomicrobiales</taxon>
        <taxon>Methylobacteriaceae</taxon>
        <taxon>Microvirga</taxon>
    </lineage>
</organism>
<evidence type="ECO:0000259" key="12">
    <source>
        <dbReference type="PROSITE" id="PS50045"/>
    </source>
</evidence>
<evidence type="ECO:0000256" key="6">
    <source>
        <dbReference type="ARBA" id="ARBA00023012"/>
    </source>
</evidence>
<evidence type="ECO:0000256" key="2">
    <source>
        <dbReference type="ARBA" id="ARBA00022490"/>
    </source>
</evidence>
<dbReference type="SUPFAM" id="SSF46689">
    <property type="entry name" value="Homeodomain-like"/>
    <property type="match status" value="1"/>
</dbReference>
<dbReference type="Gene3D" id="3.40.50.2300">
    <property type="match status" value="1"/>
</dbReference>
<dbReference type="Pfam" id="PF00158">
    <property type="entry name" value="Sigma54_activat"/>
    <property type="match status" value="1"/>
</dbReference>
<dbReference type="RefSeq" id="WP_196273263.1">
    <property type="nucleotide sequence ID" value="NZ_JADQDO010000011.1"/>
</dbReference>
<dbReference type="GO" id="GO:0005524">
    <property type="term" value="F:ATP binding"/>
    <property type="evidence" value="ECO:0007669"/>
    <property type="project" value="UniProtKB-KW"/>
</dbReference>
<dbReference type="PROSITE" id="PS00675">
    <property type="entry name" value="SIGMA54_INTERACT_1"/>
    <property type="match status" value="1"/>
</dbReference>
<keyword evidence="6" id="KW-0902">Two-component regulatory system</keyword>
<evidence type="ECO:0000256" key="3">
    <source>
        <dbReference type="ARBA" id="ARBA00022553"/>
    </source>
</evidence>
<keyword evidence="3 11" id="KW-0597">Phosphoprotein</keyword>
<dbReference type="FunFam" id="3.40.50.300:FF:000006">
    <property type="entry name" value="DNA-binding transcriptional regulator NtrC"/>
    <property type="match status" value="1"/>
</dbReference>
<keyword evidence="5" id="KW-0067">ATP-binding</keyword>
<dbReference type="InterPro" id="IPR009057">
    <property type="entry name" value="Homeodomain-like_sf"/>
</dbReference>
<dbReference type="SMART" id="SM00382">
    <property type="entry name" value="AAA"/>
    <property type="match status" value="1"/>
</dbReference>
<dbReference type="FunFam" id="3.40.50.2300:FF:000018">
    <property type="entry name" value="DNA-binding transcriptional regulator NtrC"/>
    <property type="match status" value="1"/>
</dbReference>
<sequence>MKPSVLVVDDEIRLAEVLSVALDERGFDTQAVGSVQAAQEALGSSHVDIVLADLRMPDLGGRDLLHQIQETRPDIPVIVMTAYASVRDAVDLVKEGAFDYISKPFEIDDVVATIARALKLGEMLKENRRLRDELEEKYKFENLSGQSAVFRIVLQQITEVCGSRATVLLEGESGTGKELVARAIHYNSPRHLKPFVAVNCAAIPEALLESELFGHTKGAFTGAVSAREGRFALADGGTLFLDEIGDMPISIQAKLLRAIQEQTFEPIGASKSVSVDVRIIAATHKNLRKMIKAQEFREDLYYRLNIFPMAIPPLRDRAEDIPLLASQFLRSFAQDMAKRLVGFTPAAEAAMVAYPWPGNVRELQNCVQRAVIVARGASIDVPDLPRYVLEGQPKANSPSKLPDDLDAELAQIERSFILKALRETNGVQVRAAERLGVTERSLWHRIKKLGIRADHSFD</sequence>
<dbReference type="PRINTS" id="PR01590">
    <property type="entry name" value="HTHFIS"/>
</dbReference>
<comment type="caution">
    <text evidence="14">The sequence shown here is derived from an EMBL/GenBank/DDBJ whole genome shotgun (WGS) entry which is preliminary data.</text>
</comment>
<evidence type="ECO:0000256" key="9">
    <source>
        <dbReference type="ARBA" id="ARBA00023159"/>
    </source>
</evidence>
<dbReference type="GO" id="GO:0005737">
    <property type="term" value="C:cytoplasm"/>
    <property type="evidence" value="ECO:0007669"/>
    <property type="project" value="UniProtKB-SubCell"/>
</dbReference>
<keyword evidence="8" id="KW-0238">DNA-binding</keyword>
<evidence type="ECO:0000259" key="13">
    <source>
        <dbReference type="PROSITE" id="PS50110"/>
    </source>
</evidence>
<dbReference type="GO" id="GO:0006355">
    <property type="term" value="P:regulation of DNA-templated transcription"/>
    <property type="evidence" value="ECO:0007669"/>
    <property type="project" value="InterPro"/>
</dbReference>
<dbReference type="Pfam" id="PF25601">
    <property type="entry name" value="AAA_lid_14"/>
    <property type="match status" value="1"/>
</dbReference>
<keyword evidence="15" id="KW-1185">Reference proteome</keyword>
<feature type="modified residue" description="4-aspartylphosphate" evidence="11">
    <location>
        <position position="53"/>
    </location>
</feature>
<keyword evidence="7" id="KW-0805">Transcription regulation</keyword>
<protein>
    <submittedName>
        <fullName evidence="14">Sigma-54-dependent Fis family transcriptional regulator</fullName>
    </submittedName>
</protein>
<dbReference type="PROSITE" id="PS50045">
    <property type="entry name" value="SIGMA54_INTERACT_4"/>
    <property type="match status" value="1"/>
</dbReference>
<dbReference type="SMART" id="SM00448">
    <property type="entry name" value="REC"/>
    <property type="match status" value="1"/>
</dbReference>
<keyword evidence="10" id="KW-0804">Transcription</keyword>
<dbReference type="FunFam" id="1.10.8.60:FF:000014">
    <property type="entry name" value="DNA-binding transcriptional regulator NtrC"/>
    <property type="match status" value="1"/>
</dbReference>
<dbReference type="InterPro" id="IPR025944">
    <property type="entry name" value="Sigma_54_int_dom_CS"/>
</dbReference>
<dbReference type="Gene3D" id="1.10.10.60">
    <property type="entry name" value="Homeodomain-like"/>
    <property type="match status" value="1"/>
</dbReference>
<dbReference type="PANTHER" id="PTHR32071">
    <property type="entry name" value="TRANSCRIPTIONAL REGULATORY PROTEIN"/>
    <property type="match status" value="1"/>
</dbReference>
<evidence type="ECO:0000256" key="1">
    <source>
        <dbReference type="ARBA" id="ARBA00004496"/>
    </source>
</evidence>
<evidence type="ECO:0000256" key="8">
    <source>
        <dbReference type="ARBA" id="ARBA00023125"/>
    </source>
</evidence>
<dbReference type="Pfam" id="PF00072">
    <property type="entry name" value="Response_reg"/>
    <property type="match status" value="1"/>
</dbReference>
<dbReference type="EMBL" id="JADQDO010000011">
    <property type="protein sequence ID" value="MBF9235269.1"/>
    <property type="molecule type" value="Genomic_DNA"/>
</dbReference>
<dbReference type="SUPFAM" id="SSF52540">
    <property type="entry name" value="P-loop containing nucleoside triphosphate hydrolases"/>
    <property type="match status" value="1"/>
</dbReference>
<reference evidence="14" key="1">
    <citation type="submission" date="2020-11" db="EMBL/GenBank/DDBJ databases">
        <authorList>
            <person name="Kim M.K."/>
        </authorList>
    </citation>
    <scope>NUCLEOTIDE SEQUENCE</scope>
    <source>
        <strain evidence="14">BT350</strain>
    </source>
</reference>
<dbReference type="CDD" id="cd00009">
    <property type="entry name" value="AAA"/>
    <property type="match status" value="1"/>
</dbReference>
<evidence type="ECO:0000256" key="4">
    <source>
        <dbReference type="ARBA" id="ARBA00022741"/>
    </source>
</evidence>
<comment type="subcellular location">
    <subcellularLocation>
        <location evidence="1">Cytoplasm</location>
    </subcellularLocation>
</comment>
<accession>A0A931BT72</accession>
<dbReference type="Gene3D" id="3.40.50.300">
    <property type="entry name" value="P-loop containing nucleotide triphosphate hydrolases"/>
    <property type="match status" value="1"/>
</dbReference>
<dbReference type="InterPro" id="IPR003593">
    <property type="entry name" value="AAA+_ATPase"/>
</dbReference>
<dbReference type="GO" id="GO:0043565">
    <property type="term" value="F:sequence-specific DNA binding"/>
    <property type="evidence" value="ECO:0007669"/>
    <property type="project" value="InterPro"/>
</dbReference>
<feature type="domain" description="Response regulatory" evidence="13">
    <location>
        <begin position="4"/>
        <end position="118"/>
    </location>
</feature>
<keyword evidence="2" id="KW-0963">Cytoplasm</keyword>
<dbReference type="PROSITE" id="PS00676">
    <property type="entry name" value="SIGMA54_INTERACT_2"/>
    <property type="match status" value="1"/>
</dbReference>
<dbReference type="InterPro" id="IPR002197">
    <property type="entry name" value="HTH_Fis"/>
</dbReference>
<evidence type="ECO:0000256" key="7">
    <source>
        <dbReference type="ARBA" id="ARBA00023015"/>
    </source>
</evidence>
<dbReference type="InterPro" id="IPR027417">
    <property type="entry name" value="P-loop_NTPase"/>
</dbReference>
<dbReference type="Proteomes" id="UP000599312">
    <property type="component" value="Unassembled WGS sequence"/>
</dbReference>
<dbReference type="InterPro" id="IPR058031">
    <property type="entry name" value="AAA_lid_NorR"/>
</dbReference>
<keyword evidence="9" id="KW-0010">Activator</keyword>
<name>A0A931BT72_9HYPH</name>
<dbReference type="GO" id="GO:0000160">
    <property type="term" value="P:phosphorelay signal transduction system"/>
    <property type="evidence" value="ECO:0007669"/>
    <property type="project" value="UniProtKB-KW"/>
</dbReference>
<dbReference type="InterPro" id="IPR025943">
    <property type="entry name" value="Sigma_54_int_dom_ATP-bd_2"/>
</dbReference>
<dbReference type="SUPFAM" id="SSF52172">
    <property type="entry name" value="CheY-like"/>
    <property type="match status" value="1"/>
</dbReference>
<keyword evidence="4" id="KW-0547">Nucleotide-binding</keyword>
<dbReference type="InterPro" id="IPR001789">
    <property type="entry name" value="Sig_transdc_resp-reg_receiver"/>
</dbReference>
<evidence type="ECO:0000256" key="11">
    <source>
        <dbReference type="PROSITE-ProRule" id="PRU00169"/>
    </source>
</evidence>
<dbReference type="Gene3D" id="1.10.8.60">
    <property type="match status" value="1"/>
</dbReference>
<dbReference type="Pfam" id="PF02954">
    <property type="entry name" value="HTH_8"/>
    <property type="match status" value="1"/>
</dbReference>
<dbReference type="InterPro" id="IPR002078">
    <property type="entry name" value="Sigma_54_int"/>
</dbReference>
<dbReference type="PROSITE" id="PS00688">
    <property type="entry name" value="SIGMA54_INTERACT_3"/>
    <property type="match status" value="1"/>
</dbReference>
<feature type="domain" description="Sigma-54 factor interaction" evidence="12">
    <location>
        <begin position="143"/>
        <end position="372"/>
    </location>
</feature>
<proteinExistence type="predicted"/>